<dbReference type="InterPro" id="IPR003787">
    <property type="entry name" value="Sulphur_relay_DsrE/F-like"/>
</dbReference>
<evidence type="ECO:0000313" key="5">
    <source>
        <dbReference type="EMBL" id="BBL70469.1"/>
    </source>
</evidence>
<dbReference type="GO" id="GO:0002143">
    <property type="term" value="P:tRNA wobble position uridine thiolation"/>
    <property type="evidence" value="ECO:0007669"/>
    <property type="project" value="TreeGrafter"/>
</dbReference>
<dbReference type="RefSeq" id="WP_054773526.1">
    <property type="nucleotide sequence ID" value="NZ_AP019782.1"/>
</dbReference>
<dbReference type="NCBIfam" id="TIGR03012">
    <property type="entry name" value="sulf_tusD_dsrE"/>
    <property type="match status" value="1"/>
</dbReference>
<accession>A0A8D5AJ69</accession>
<evidence type="ECO:0000256" key="4">
    <source>
        <dbReference type="ARBA" id="ARBA00022679"/>
    </source>
</evidence>
<evidence type="ECO:0000256" key="2">
    <source>
        <dbReference type="ARBA" id="ARBA00007067"/>
    </source>
</evidence>
<name>A0A8D5AJ69_9GAMM</name>
<evidence type="ECO:0000313" key="6">
    <source>
        <dbReference type="Proteomes" id="UP000824988"/>
    </source>
</evidence>
<dbReference type="Gene3D" id="3.40.1260.10">
    <property type="entry name" value="DsrEFH-like"/>
    <property type="match status" value="1"/>
</dbReference>
<dbReference type="InterPro" id="IPR027396">
    <property type="entry name" value="DsrEFH-like"/>
</dbReference>
<dbReference type="NCBIfam" id="NF001237">
    <property type="entry name" value="PRK00207.1"/>
    <property type="match status" value="1"/>
</dbReference>
<dbReference type="GO" id="GO:0016783">
    <property type="term" value="F:sulfurtransferase activity"/>
    <property type="evidence" value="ECO:0007669"/>
    <property type="project" value="InterPro"/>
</dbReference>
<protein>
    <submittedName>
        <fullName evidence="5">Sulfurtransferase TusD</fullName>
    </submittedName>
</protein>
<keyword evidence="6" id="KW-1185">Reference proteome</keyword>
<comment type="similarity">
    <text evidence="2">Belongs to the DsrE/TusD family.</text>
</comment>
<reference evidence="5" key="1">
    <citation type="submission" date="2019-06" db="EMBL/GenBank/DDBJ databases">
        <title>Complete genome sequence of Methylogaea oryzae strain JCM16910.</title>
        <authorList>
            <person name="Asakawa S."/>
        </authorList>
    </citation>
    <scope>NUCLEOTIDE SEQUENCE</scope>
    <source>
        <strain evidence="5">E10</strain>
    </source>
</reference>
<dbReference type="GO" id="GO:0097163">
    <property type="term" value="F:sulfur carrier activity"/>
    <property type="evidence" value="ECO:0007669"/>
    <property type="project" value="TreeGrafter"/>
</dbReference>
<dbReference type="SUPFAM" id="SSF75169">
    <property type="entry name" value="DsrEFH-like"/>
    <property type="match status" value="1"/>
</dbReference>
<organism evidence="5 6">
    <name type="scientific">Methylogaea oryzae</name>
    <dbReference type="NCBI Taxonomy" id="1295382"/>
    <lineage>
        <taxon>Bacteria</taxon>
        <taxon>Pseudomonadati</taxon>
        <taxon>Pseudomonadota</taxon>
        <taxon>Gammaproteobacteria</taxon>
        <taxon>Methylococcales</taxon>
        <taxon>Methylococcaceae</taxon>
        <taxon>Methylogaea</taxon>
    </lineage>
</organism>
<sequence>MKFALMVNGSPYRSQGALSACRFAMAAVEQGHQVLRVFFHGDGVYNAVRDAVPPADEIQLPQLWRDLARDHGVDLAVCSAAAERRGVLGEQGEDMEAFPAVADGFRVAGLGLWMDACLAADRVIVFHG</sequence>
<proteinExistence type="inferred from homology"/>
<dbReference type="GO" id="GO:1990228">
    <property type="term" value="C:sulfurtransferase complex"/>
    <property type="evidence" value="ECO:0007669"/>
    <property type="project" value="TreeGrafter"/>
</dbReference>
<evidence type="ECO:0000256" key="3">
    <source>
        <dbReference type="ARBA" id="ARBA00022490"/>
    </source>
</evidence>
<dbReference type="InterPro" id="IPR017463">
    <property type="entry name" value="Sulphur_relay_TusD/DsrE"/>
</dbReference>
<dbReference type="PANTHER" id="PTHR34874">
    <property type="entry name" value="PROTEIN YCHN"/>
    <property type="match status" value="1"/>
</dbReference>
<gene>
    <name evidence="5" type="primary">tusD</name>
    <name evidence="5" type="ORF">MoryE10_10750</name>
</gene>
<dbReference type="Pfam" id="PF02635">
    <property type="entry name" value="DsrE"/>
    <property type="match status" value="1"/>
</dbReference>
<evidence type="ECO:0000256" key="1">
    <source>
        <dbReference type="ARBA" id="ARBA00004496"/>
    </source>
</evidence>
<dbReference type="PANTHER" id="PTHR34874:SF3">
    <property type="entry name" value="SULFURTRANSFERASE TUSD"/>
    <property type="match status" value="1"/>
</dbReference>
<dbReference type="EMBL" id="AP019782">
    <property type="protein sequence ID" value="BBL70469.1"/>
    <property type="molecule type" value="Genomic_DNA"/>
</dbReference>
<dbReference type="AlphaFoldDB" id="A0A8D5AJ69"/>
<comment type="subcellular location">
    <subcellularLocation>
        <location evidence="1">Cytoplasm</location>
    </subcellularLocation>
</comment>
<dbReference type="KEGG" id="moz:MoryE10_10750"/>
<dbReference type="Proteomes" id="UP000824988">
    <property type="component" value="Chromosome"/>
</dbReference>
<keyword evidence="3" id="KW-0963">Cytoplasm</keyword>
<keyword evidence="4" id="KW-0808">Transferase</keyword>